<reference evidence="7" key="1">
    <citation type="submission" date="2005-10" db="EMBL/GenBank/DDBJ databases">
        <authorList>
            <person name="Loftus B.J."/>
            <person name="Nene V.M."/>
            <person name="Hannick L.I."/>
            <person name="Bidwell S."/>
            <person name="Haas B."/>
            <person name="Amedeo P."/>
            <person name="Orvis J."/>
            <person name="Wortman J.R."/>
            <person name="White O.R."/>
            <person name="Salzberg S."/>
            <person name="Shumway M."/>
            <person name="Koo H."/>
            <person name="Zhao Y."/>
            <person name="Holmes M."/>
            <person name="Miller J."/>
            <person name="Schatz M."/>
            <person name="Pop M."/>
            <person name="Pai G."/>
            <person name="Utterback T."/>
            <person name="Rogers Y.-H."/>
            <person name="Kravitz S."/>
            <person name="Fraser C.M."/>
        </authorList>
    </citation>
    <scope>NUCLEOTIDE SEQUENCE</scope>
    <source>
        <strain evidence="7">Liverpool</strain>
    </source>
</reference>
<proteinExistence type="inferred from homology"/>
<evidence type="ECO:0000256" key="2">
    <source>
        <dbReference type="ARBA" id="ARBA00008098"/>
    </source>
</evidence>
<dbReference type="eggNOG" id="ENOG502RTID">
    <property type="taxonomic scope" value="Eukaryota"/>
</dbReference>
<feature type="signal peptide" evidence="6">
    <location>
        <begin position="1"/>
        <end position="16"/>
    </location>
</feature>
<evidence type="ECO:0000256" key="5">
    <source>
        <dbReference type="ARBA" id="ARBA00023157"/>
    </source>
</evidence>
<dbReference type="GO" id="GO:0007608">
    <property type="term" value="P:sensory perception of smell"/>
    <property type="evidence" value="ECO:0007669"/>
    <property type="project" value="TreeGrafter"/>
</dbReference>
<name>Q17FS2_AEDAE</name>
<dbReference type="HOGENOM" id="CLU_057764_1_1_1"/>
<gene>
    <name evidence="7" type="ORF">AaeL_AAEL003315</name>
</gene>
<dbReference type="EMBL" id="CH477268">
    <property type="protein sequence ID" value="EAT45429.1"/>
    <property type="molecule type" value="Genomic_DNA"/>
</dbReference>
<keyword evidence="3" id="KW-0964">Secreted</keyword>
<dbReference type="CDD" id="cd23992">
    <property type="entry name" value="PBP_GOBP"/>
    <property type="match status" value="1"/>
</dbReference>
<evidence type="ECO:0000313" key="7">
    <source>
        <dbReference type="EMBL" id="EAT45429.1"/>
    </source>
</evidence>
<reference evidence="7" key="2">
    <citation type="journal article" date="2007" name="Science">
        <title>Genome sequence of Aedes aegypti, a major arbovirus vector.</title>
        <authorList>
            <person name="Nene V."/>
            <person name="Wortman J.R."/>
            <person name="Lawson D."/>
            <person name="Haas B."/>
            <person name="Kodira C."/>
            <person name="Tu Z.J."/>
            <person name="Loftus B."/>
            <person name="Xi Z."/>
            <person name="Megy K."/>
            <person name="Grabherr M."/>
            <person name="Ren Q."/>
            <person name="Zdobnov E.M."/>
            <person name="Lobo N.F."/>
            <person name="Campbell K.S."/>
            <person name="Brown S.E."/>
            <person name="Bonaldo M.F."/>
            <person name="Zhu J."/>
            <person name="Sinkins S.P."/>
            <person name="Hogenkamp D.G."/>
            <person name="Amedeo P."/>
            <person name="Arensburger P."/>
            <person name="Atkinson P.W."/>
            <person name="Bidwell S."/>
            <person name="Biedler J."/>
            <person name="Birney E."/>
            <person name="Bruggner R.V."/>
            <person name="Costas J."/>
            <person name="Coy M.R."/>
            <person name="Crabtree J."/>
            <person name="Crawford M."/>
            <person name="Debruyn B."/>
            <person name="Decaprio D."/>
            <person name="Eiglmeier K."/>
            <person name="Eisenstadt E."/>
            <person name="El-Dorry H."/>
            <person name="Gelbart W.M."/>
            <person name="Gomes S.L."/>
            <person name="Hammond M."/>
            <person name="Hannick L.I."/>
            <person name="Hogan J.R."/>
            <person name="Holmes M.H."/>
            <person name="Jaffe D."/>
            <person name="Johnston J.S."/>
            <person name="Kennedy R.C."/>
            <person name="Koo H."/>
            <person name="Kravitz S."/>
            <person name="Kriventseva E.V."/>
            <person name="Kulp D."/>
            <person name="Labutti K."/>
            <person name="Lee E."/>
            <person name="Li S."/>
            <person name="Lovin D.D."/>
            <person name="Mao C."/>
            <person name="Mauceli E."/>
            <person name="Menck C.F."/>
            <person name="Miller J.R."/>
            <person name="Montgomery P."/>
            <person name="Mori A."/>
            <person name="Nascimento A.L."/>
            <person name="Naveira H.F."/>
            <person name="Nusbaum C."/>
            <person name="O'leary S."/>
            <person name="Orvis J."/>
            <person name="Pertea M."/>
            <person name="Quesneville H."/>
            <person name="Reidenbach K.R."/>
            <person name="Rogers Y.H."/>
            <person name="Roth C.W."/>
            <person name="Schneider J.R."/>
            <person name="Schatz M."/>
            <person name="Shumway M."/>
            <person name="Stanke M."/>
            <person name="Stinson E.O."/>
            <person name="Tubio J.M."/>
            <person name="Vanzee J.P."/>
            <person name="Verjovski-Almeida S."/>
            <person name="Werner D."/>
            <person name="White O."/>
            <person name="Wyder S."/>
            <person name="Zeng Q."/>
            <person name="Zhao Q."/>
            <person name="Zhao Y."/>
            <person name="Hill C.A."/>
            <person name="Raikhel A.S."/>
            <person name="Soares M.B."/>
            <person name="Knudson D.L."/>
            <person name="Lee N.H."/>
            <person name="Galagan J."/>
            <person name="Salzberg S.L."/>
            <person name="Paulsen I.T."/>
            <person name="Dimopoulos G."/>
            <person name="Collins F.H."/>
            <person name="Birren B."/>
            <person name="Fraser-Liggett C.M."/>
            <person name="Severson D.W."/>
        </authorList>
    </citation>
    <scope>NUCLEOTIDE SEQUENCE [LARGE SCALE GENOMIC DNA]</scope>
    <source>
        <strain evidence="7">Liverpool</strain>
    </source>
</reference>
<dbReference type="PANTHER" id="PTHR11857:SF46">
    <property type="entry name" value="GENERAL ODORANT-BINDING PROTEIN 99A-RELATED"/>
    <property type="match status" value="1"/>
</dbReference>
<dbReference type="OMA" id="IANECLG"/>
<keyword evidence="5" id="KW-1015">Disulfide bond</keyword>
<dbReference type="PANTHER" id="PTHR11857">
    <property type="entry name" value="ODORANT BINDING PROTEIN-RELATED"/>
    <property type="match status" value="1"/>
</dbReference>
<reference evidence="7" key="3">
    <citation type="submission" date="2012-09" db="EMBL/GenBank/DDBJ databases">
        <authorList>
            <consortium name="VectorBase"/>
        </authorList>
    </citation>
    <scope>NUCLEOTIDE SEQUENCE</scope>
    <source>
        <strain evidence="7">Liverpool</strain>
    </source>
</reference>
<sequence>MIVIVVLVALSSEVLGAGQHDAVFKSIESTGKECARYLNNDGTGDCNTHCVGVIDHVWNDTVAMFTRNYERFFVPAPEDLCYQNRTQRCLSQVDQVVPVSDKCARARQLGQCYADQYGQLNASQLQYRPMTNLQYNRVFQQCSSMLGLSNDVLKDIATKGVDSVPAFACLVRCTMIRMGLYSDNEGFDLTLATGQCGKYNPALDPVPCQAKVKAEECDRCKRTVRIANECLGLRLNVKQLEENQPPQLVFNIEVYDFNCIILCDFEINF</sequence>
<dbReference type="PhylomeDB" id="Q17FS2"/>
<dbReference type="Gene3D" id="1.10.238.20">
    <property type="entry name" value="Pheromone/general odorant binding protein domain"/>
    <property type="match status" value="2"/>
</dbReference>
<comment type="subcellular location">
    <subcellularLocation>
        <location evidence="1">Secreted</location>
    </subcellularLocation>
</comment>
<keyword evidence="4 6" id="KW-0732">Signal</keyword>
<dbReference type="AlphaFoldDB" id="Q17FS2"/>
<dbReference type="GO" id="GO:0005549">
    <property type="term" value="F:odorant binding"/>
    <property type="evidence" value="ECO:0007669"/>
    <property type="project" value="InterPro"/>
</dbReference>
<dbReference type="InterPro" id="IPR006170">
    <property type="entry name" value="PBP/GOBP"/>
</dbReference>
<evidence type="ECO:0000313" key="8">
    <source>
        <dbReference type="Proteomes" id="UP000682892"/>
    </source>
</evidence>
<comment type="similarity">
    <text evidence="2">Belongs to the PBP/GOBP family.</text>
</comment>
<dbReference type="SUPFAM" id="SSF47565">
    <property type="entry name" value="Insect pheromone/odorant-binding proteins"/>
    <property type="match status" value="2"/>
</dbReference>
<dbReference type="STRING" id="7159.Q17FS2"/>
<evidence type="ECO:0000256" key="6">
    <source>
        <dbReference type="SAM" id="SignalP"/>
    </source>
</evidence>
<evidence type="ECO:0000256" key="1">
    <source>
        <dbReference type="ARBA" id="ARBA00004613"/>
    </source>
</evidence>
<protein>
    <submittedName>
        <fullName evidence="7">AAEL003315-PA</fullName>
    </submittedName>
</protein>
<dbReference type="Pfam" id="PF01395">
    <property type="entry name" value="PBP_GOBP"/>
    <property type="match status" value="1"/>
</dbReference>
<evidence type="ECO:0000256" key="4">
    <source>
        <dbReference type="ARBA" id="ARBA00022729"/>
    </source>
</evidence>
<dbReference type="GO" id="GO:0005615">
    <property type="term" value="C:extracellular space"/>
    <property type="evidence" value="ECO:0007669"/>
    <property type="project" value="TreeGrafter"/>
</dbReference>
<dbReference type="Proteomes" id="UP000682892">
    <property type="component" value="Chromosome 3"/>
</dbReference>
<accession>Q17FS2</accession>
<dbReference type="VEuPathDB" id="VectorBase:AAEL010872"/>
<feature type="chain" id="PRO_5014307976" evidence="6">
    <location>
        <begin position="17"/>
        <end position="269"/>
    </location>
</feature>
<dbReference type="PaxDb" id="7159-AAEL003315-PA"/>
<organism evidence="7 8">
    <name type="scientific">Aedes aegypti</name>
    <name type="common">Yellowfever mosquito</name>
    <name type="synonym">Culex aegypti</name>
    <dbReference type="NCBI Taxonomy" id="7159"/>
    <lineage>
        <taxon>Eukaryota</taxon>
        <taxon>Metazoa</taxon>
        <taxon>Ecdysozoa</taxon>
        <taxon>Arthropoda</taxon>
        <taxon>Hexapoda</taxon>
        <taxon>Insecta</taxon>
        <taxon>Pterygota</taxon>
        <taxon>Neoptera</taxon>
        <taxon>Endopterygota</taxon>
        <taxon>Diptera</taxon>
        <taxon>Nematocera</taxon>
        <taxon>Culicoidea</taxon>
        <taxon>Culicidae</taxon>
        <taxon>Culicinae</taxon>
        <taxon>Aedini</taxon>
        <taxon>Aedes</taxon>
        <taxon>Stegomyia</taxon>
    </lineage>
</organism>
<dbReference type="InterPro" id="IPR036728">
    <property type="entry name" value="PBP_GOBP_sf"/>
</dbReference>
<evidence type="ECO:0000256" key="3">
    <source>
        <dbReference type="ARBA" id="ARBA00022525"/>
    </source>
</evidence>